<proteinExistence type="predicted"/>
<reference evidence="4" key="1">
    <citation type="journal article" date="2019" name="Int. J. Syst. Evol. Microbiol.">
        <title>The Global Catalogue of Microorganisms (GCM) 10K type strain sequencing project: providing services to taxonomists for standard genome sequencing and annotation.</title>
        <authorList>
            <consortium name="The Broad Institute Genomics Platform"/>
            <consortium name="The Broad Institute Genome Sequencing Center for Infectious Disease"/>
            <person name="Wu L."/>
            <person name="Ma J."/>
        </authorList>
    </citation>
    <scope>NUCLEOTIDE SEQUENCE [LARGE SCALE GENOMIC DNA]</scope>
    <source>
        <strain evidence="4">JCM 9918</strain>
    </source>
</reference>
<dbReference type="InterPro" id="IPR000157">
    <property type="entry name" value="TIR_dom"/>
</dbReference>
<feature type="domain" description="TIR" evidence="2">
    <location>
        <begin position="13"/>
        <end position="159"/>
    </location>
</feature>
<evidence type="ECO:0000313" key="3">
    <source>
        <dbReference type="EMBL" id="MFC5807878.1"/>
    </source>
</evidence>
<comment type="caution">
    <text evidence="3">The sequence shown here is derived from an EMBL/GenBank/DDBJ whole genome shotgun (WGS) entry which is preliminary data.</text>
</comment>
<dbReference type="EMBL" id="JBHSNZ010000005">
    <property type="protein sequence ID" value="MFC5807878.1"/>
    <property type="molecule type" value="Genomic_DNA"/>
</dbReference>
<dbReference type="InterPro" id="IPR047603">
    <property type="entry name" value="FxsC_N"/>
</dbReference>
<dbReference type="Pfam" id="PF13676">
    <property type="entry name" value="TIR_2"/>
    <property type="match status" value="1"/>
</dbReference>
<accession>A0ABW1B4H4</accession>
<dbReference type="SUPFAM" id="SSF52200">
    <property type="entry name" value="Toll/Interleukin receptor TIR domain"/>
    <property type="match status" value="1"/>
</dbReference>
<keyword evidence="4" id="KW-1185">Reference proteome</keyword>
<dbReference type="Proteomes" id="UP001596112">
    <property type="component" value="Unassembled WGS sequence"/>
</dbReference>
<dbReference type="RefSeq" id="WP_159767185.1">
    <property type="nucleotide sequence ID" value="NZ_JAQOSL010000014.1"/>
</dbReference>
<dbReference type="NCBIfam" id="TIGR04276">
    <property type="entry name" value="FxsC_Cterm"/>
    <property type="match status" value="1"/>
</dbReference>
<protein>
    <submittedName>
        <fullName evidence="3">TIR-like protein FxsC</fullName>
    </submittedName>
</protein>
<name>A0ABW1B4H4_9ACTN</name>
<organism evidence="3 4">
    <name type="scientific">Streptomyces heilongjiangensis</name>
    <dbReference type="NCBI Taxonomy" id="945052"/>
    <lineage>
        <taxon>Bacteria</taxon>
        <taxon>Bacillati</taxon>
        <taxon>Actinomycetota</taxon>
        <taxon>Actinomycetes</taxon>
        <taxon>Kitasatosporales</taxon>
        <taxon>Streptomycetaceae</taxon>
        <taxon>Streptomyces</taxon>
    </lineage>
</organism>
<feature type="region of interest" description="Disordered" evidence="1">
    <location>
        <begin position="283"/>
        <end position="306"/>
    </location>
</feature>
<dbReference type="PROSITE" id="PS50104">
    <property type="entry name" value="TIR"/>
    <property type="match status" value="1"/>
</dbReference>
<evidence type="ECO:0000259" key="2">
    <source>
        <dbReference type="PROSITE" id="PS50104"/>
    </source>
</evidence>
<evidence type="ECO:0000313" key="4">
    <source>
        <dbReference type="Proteomes" id="UP001596112"/>
    </source>
</evidence>
<dbReference type="Gene3D" id="3.40.50.10140">
    <property type="entry name" value="Toll/interleukin-1 receptor homology (TIR) domain"/>
    <property type="match status" value="1"/>
</dbReference>
<dbReference type="InterPro" id="IPR035897">
    <property type="entry name" value="Toll_tir_struct_dom_sf"/>
</dbReference>
<dbReference type="InterPro" id="IPR026367">
    <property type="entry name" value="FxsC_C"/>
</dbReference>
<feature type="region of interest" description="Disordered" evidence="1">
    <location>
        <begin position="411"/>
        <end position="444"/>
    </location>
</feature>
<sequence>MNTYERGRVVPDNRPYFFLSYAHTPSSGPGSGDPNHWVHTLFKDLCKDILELTAIDDTPVGFIDREMRSGAGWPEQLSLNLAHCRVFVPLYSPRYFSSPYCGREWFAFTDRMRQARDTGGGDIPAIVPVLWTRVDLNRLPESVRNIQVEQTAFGERYLSHGIYGLIKLKRLRDEYDETVLMLAQRIVQIAEETPLPSSDPRPFESMPSAFRPPGDGPRRIHVSVAAPTRHTVPAHRGSDPYGDNALKWNPYHNESRRPLPVLAEELIRSLDYQITVSDFDDSDPVTADLTTGGADAEPDTGSGTSGHPALLLVDCWSVLDEERRRRLKAFDSAAQPWVAAVVPWNRADTPCQGDEGQQVKAELERTLPSILDRGRRTDFRIAVNGVPTLKAFTDVLPSVVAHLTRQYLKKAEAHPPEGPHFEQPRLKGPTYPPYSAGPDPRGEA</sequence>
<evidence type="ECO:0000256" key="1">
    <source>
        <dbReference type="SAM" id="MobiDB-lite"/>
    </source>
</evidence>
<gene>
    <name evidence="3" type="ORF">ACFQGO_10205</name>
</gene>
<feature type="compositionally biased region" description="Basic and acidic residues" evidence="1">
    <location>
        <begin position="411"/>
        <end position="425"/>
    </location>
</feature>
<dbReference type="NCBIfam" id="NF040588">
    <property type="entry name" value="FxsC_Nterm"/>
    <property type="match status" value="1"/>
</dbReference>